<proteinExistence type="predicted"/>
<dbReference type="EMBL" id="ML122390">
    <property type="protein sequence ID" value="RPD52212.1"/>
    <property type="molecule type" value="Genomic_DNA"/>
</dbReference>
<keyword evidence="2" id="KW-1185">Reference proteome</keyword>
<evidence type="ECO:0000313" key="1">
    <source>
        <dbReference type="EMBL" id="RPD52212.1"/>
    </source>
</evidence>
<accession>A0A5C2RKV6</accession>
<evidence type="ECO:0000313" key="2">
    <source>
        <dbReference type="Proteomes" id="UP000313359"/>
    </source>
</evidence>
<gene>
    <name evidence="1" type="ORF">L227DRAFT_617994</name>
</gene>
<dbReference type="Proteomes" id="UP000313359">
    <property type="component" value="Unassembled WGS sequence"/>
</dbReference>
<name>A0A5C2RKV6_9APHY</name>
<reference evidence="1" key="1">
    <citation type="journal article" date="2018" name="Genome Biol. Evol.">
        <title>Genomics and development of Lentinus tigrinus, a white-rot wood-decaying mushroom with dimorphic fruiting bodies.</title>
        <authorList>
            <person name="Wu B."/>
            <person name="Xu Z."/>
            <person name="Knudson A."/>
            <person name="Carlson A."/>
            <person name="Chen N."/>
            <person name="Kovaka S."/>
            <person name="LaButti K."/>
            <person name="Lipzen A."/>
            <person name="Pennachio C."/>
            <person name="Riley R."/>
            <person name="Schakwitz W."/>
            <person name="Umezawa K."/>
            <person name="Ohm R.A."/>
            <person name="Grigoriev I.V."/>
            <person name="Nagy L.G."/>
            <person name="Gibbons J."/>
            <person name="Hibbett D."/>
        </authorList>
    </citation>
    <scope>NUCLEOTIDE SEQUENCE [LARGE SCALE GENOMIC DNA]</scope>
    <source>
        <strain evidence="1">ALCF2SS1-6</strain>
    </source>
</reference>
<protein>
    <submittedName>
        <fullName evidence="1">Uncharacterized protein</fullName>
    </submittedName>
</protein>
<dbReference type="AlphaFoldDB" id="A0A5C2RKV6"/>
<sequence length="73" mass="8163">MPAPTNAQGQAPITNNDVSVAALIESVRGQRASLEQAVEQRARAIKQFKKDIEEAKARWNRYKPRLDAMKSGR</sequence>
<organism evidence="1 2">
    <name type="scientific">Lentinus tigrinus ALCF2SS1-6</name>
    <dbReference type="NCBI Taxonomy" id="1328759"/>
    <lineage>
        <taxon>Eukaryota</taxon>
        <taxon>Fungi</taxon>
        <taxon>Dikarya</taxon>
        <taxon>Basidiomycota</taxon>
        <taxon>Agaricomycotina</taxon>
        <taxon>Agaricomycetes</taxon>
        <taxon>Polyporales</taxon>
        <taxon>Polyporaceae</taxon>
        <taxon>Lentinus</taxon>
    </lineage>
</organism>